<protein>
    <submittedName>
        <fullName evidence="1">Uncharacterized protein</fullName>
    </submittedName>
</protein>
<reference evidence="1 2" key="1">
    <citation type="submission" date="2024-02" db="EMBL/GenBank/DDBJ databases">
        <title>High-quality chromosome-scale genome assembly of Pensacola bahiagrass (Paspalum notatum Flugge var. saurae).</title>
        <authorList>
            <person name="Vega J.M."/>
            <person name="Podio M."/>
            <person name="Orjuela J."/>
            <person name="Siena L.A."/>
            <person name="Pessino S.C."/>
            <person name="Combes M.C."/>
            <person name="Mariac C."/>
            <person name="Albertini E."/>
            <person name="Pupilli F."/>
            <person name="Ortiz J.P.A."/>
            <person name="Leblanc O."/>
        </authorList>
    </citation>
    <scope>NUCLEOTIDE SEQUENCE [LARGE SCALE GENOMIC DNA]</scope>
    <source>
        <strain evidence="1">R1</strain>
        <tissue evidence="1">Leaf</tissue>
    </source>
</reference>
<organism evidence="1 2">
    <name type="scientific">Paspalum notatum var. saurae</name>
    <dbReference type="NCBI Taxonomy" id="547442"/>
    <lineage>
        <taxon>Eukaryota</taxon>
        <taxon>Viridiplantae</taxon>
        <taxon>Streptophyta</taxon>
        <taxon>Embryophyta</taxon>
        <taxon>Tracheophyta</taxon>
        <taxon>Spermatophyta</taxon>
        <taxon>Magnoliopsida</taxon>
        <taxon>Liliopsida</taxon>
        <taxon>Poales</taxon>
        <taxon>Poaceae</taxon>
        <taxon>PACMAD clade</taxon>
        <taxon>Panicoideae</taxon>
        <taxon>Andropogonodae</taxon>
        <taxon>Paspaleae</taxon>
        <taxon>Paspalinae</taxon>
        <taxon>Paspalum</taxon>
    </lineage>
</organism>
<evidence type="ECO:0000313" key="1">
    <source>
        <dbReference type="EMBL" id="WVZ72006.1"/>
    </source>
</evidence>
<dbReference type="Proteomes" id="UP001341281">
    <property type="component" value="Chromosome 04"/>
</dbReference>
<accession>A0AAQ3WSS3</accession>
<evidence type="ECO:0000313" key="2">
    <source>
        <dbReference type="Proteomes" id="UP001341281"/>
    </source>
</evidence>
<dbReference type="AlphaFoldDB" id="A0AAQ3WSS3"/>
<proteinExistence type="predicted"/>
<sequence length="194" mass="20513">MPPATPRRSNQVVSVLDIGLPPPSSLNPAGTRLPPHRHPWQQGVSFPSVLGARCPATGAAATLPGCACPSHRSRRRPGRAWQSKGCSLLPDPGGGCSLLGCSRRNRGCSPGRGSTPAGLRRSMMMSCAASRQPMSVWRVTRSLASIVPAALSRNGYTMVSFRDFLRSAYSLQRPQATTPIGKNAGRKKLSLGSS</sequence>
<gene>
    <name evidence="1" type="ORF">U9M48_020532</name>
</gene>
<keyword evidence="2" id="KW-1185">Reference proteome</keyword>
<name>A0AAQ3WSS3_PASNO</name>
<dbReference type="EMBL" id="CP144748">
    <property type="protein sequence ID" value="WVZ72006.1"/>
    <property type="molecule type" value="Genomic_DNA"/>
</dbReference>